<proteinExistence type="predicted"/>
<feature type="compositionally biased region" description="Basic and acidic residues" evidence="3">
    <location>
        <begin position="370"/>
        <end position="384"/>
    </location>
</feature>
<feature type="compositionally biased region" description="Low complexity" evidence="3">
    <location>
        <begin position="386"/>
        <end position="409"/>
    </location>
</feature>
<dbReference type="CDD" id="cd00086">
    <property type="entry name" value="homeodomain"/>
    <property type="match status" value="1"/>
</dbReference>
<dbReference type="Gene3D" id="1.10.10.60">
    <property type="entry name" value="Homeodomain-like"/>
    <property type="match status" value="1"/>
</dbReference>
<keyword evidence="1 2" id="KW-0539">Nucleus</keyword>
<dbReference type="EMBL" id="VJMJ01000175">
    <property type="protein sequence ID" value="KAF0728569.1"/>
    <property type="molecule type" value="Genomic_DNA"/>
</dbReference>
<dbReference type="InterPro" id="IPR009057">
    <property type="entry name" value="Homeodomain-like_sf"/>
</dbReference>
<protein>
    <recommendedName>
        <fullName evidence="4">Homeobox domain-containing protein</fullName>
    </recommendedName>
</protein>
<evidence type="ECO:0000256" key="3">
    <source>
        <dbReference type="SAM" id="MobiDB-lite"/>
    </source>
</evidence>
<evidence type="ECO:0000256" key="1">
    <source>
        <dbReference type="PROSITE-ProRule" id="PRU00108"/>
    </source>
</evidence>
<sequence length="409" mass="45621">MEENFGEDDLTVDLEELGENTLDMMQIPMPLDIPFPGGAAATGSTASGAASAAPGSATGPIPSGETEFAHVMKTDDLIDYSSSSHIRQRGMRRALKVAPVARYFPLVPPPSYSPPGNNIKSAQQQLALKLAFLRNPHPTREDIVEMALRYGLTSNEITAWFKGERHRFKKKGGIVIPGNAGLEAWQMAMEDVQAPRTRHRAVSTKVAEERAERASELRRLLTPSQLKRSRAWAEDYANVMDSNEREFRIAQLVDRQDVRLKKEFRGFVVQEPSLGLRLDQEFKARKSCADPTCGREVVAERADSCWEFMRSRFGSTMFSFGERYVDNEGNILLDASLLSGLEMMFMRHRDYFMALVHRFNIREFFEEAAQKRPRTDEGPPDVKGDTATLPAQPTTAPGSSTTSGQSVTL</sequence>
<dbReference type="Proteomes" id="UP000481153">
    <property type="component" value="Unassembled WGS sequence"/>
</dbReference>
<feature type="domain" description="Homeobox" evidence="4">
    <location>
        <begin position="121"/>
        <end position="171"/>
    </location>
</feature>
<dbReference type="GO" id="GO:0003677">
    <property type="term" value="F:DNA binding"/>
    <property type="evidence" value="ECO:0007669"/>
    <property type="project" value="UniProtKB-UniRule"/>
</dbReference>
<dbReference type="GO" id="GO:0005634">
    <property type="term" value="C:nucleus"/>
    <property type="evidence" value="ECO:0007669"/>
    <property type="project" value="UniProtKB-SubCell"/>
</dbReference>
<dbReference type="Pfam" id="PF00046">
    <property type="entry name" value="Homeodomain"/>
    <property type="match status" value="1"/>
</dbReference>
<name>A0A6G0WMJ8_9STRA</name>
<accession>A0A6G0WMJ8</accession>
<keyword evidence="6" id="KW-1185">Reference proteome</keyword>
<dbReference type="VEuPathDB" id="FungiDB:AeMF1_000432"/>
<keyword evidence="1 2" id="KW-0371">Homeobox</keyword>
<feature type="region of interest" description="Disordered" evidence="3">
    <location>
        <begin position="36"/>
        <end position="65"/>
    </location>
</feature>
<evidence type="ECO:0000256" key="2">
    <source>
        <dbReference type="RuleBase" id="RU000682"/>
    </source>
</evidence>
<organism evidence="5 6">
    <name type="scientific">Aphanomyces euteiches</name>
    <dbReference type="NCBI Taxonomy" id="100861"/>
    <lineage>
        <taxon>Eukaryota</taxon>
        <taxon>Sar</taxon>
        <taxon>Stramenopiles</taxon>
        <taxon>Oomycota</taxon>
        <taxon>Saprolegniomycetes</taxon>
        <taxon>Saprolegniales</taxon>
        <taxon>Verrucalvaceae</taxon>
        <taxon>Aphanomyces</taxon>
    </lineage>
</organism>
<evidence type="ECO:0000313" key="5">
    <source>
        <dbReference type="EMBL" id="KAF0728569.1"/>
    </source>
</evidence>
<dbReference type="SMART" id="SM00389">
    <property type="entry name" value="HOX"/>
    <property type="match status" value="1"/>
</dbReference>
<feature type="region of interest" description="Disordered" evidence="3">
    <location>
        <begin position="370"/>
        <end position="409"/>
    </location>
</feature>
<feature type="DNA-binding region" description="Homeobox" evidence="1">
    <location>
        <begin position="123"/>
        <end position="172"/>
    </location>
</feature>
<evidence type="ECO:0000259" key="4">
    <source>
        <dbReference type="PROSITE" id="PS50071"/>
    </source>
</evidence>
<comment type="caution">
    <text evidence="5">The sequence shown here is derived from an EMBL/GenBank/DDBJ whole genome shotgun (WGS) entry which is preliminary data.</text>
</comment>
<dbReference type="PROSITE" id="PS50071">
    <property type="entry name" value="HOMEOBOX_2"/>
    <property type="match status" value="1"/>
</dbReference>
<evidence type="ECO:0000313" key="6">
    <source>
        <dbReference type="Proteomes" id="UP000481153"/>
    </source>
</evidence>
<gene>
    <name evidence="5" type="ORF">Ae201684_013532</name>
</gene>
<keyword evidence="1 2" id="KW-0238">DNA-binding</keyword>
<feature type="compositionally biased region" description="Low complexity" evidence="3">
    <location>
        <begin position="36"/>
        <end position="64"/>
    </location>
</feature>
<dbReference type="AlphaFoldDB" id="A0A6G0WMJ8"/>
<dbReference type="SUPFAM" id="SSF46689">
    <property type="entry name" value="Homeodomain-like"/>
    <property type="match status" value="1"/>
</dbReference>
<comment type="subcellular location">
    <subcellularLocation>
        <location evidence="1 2">Nucleus</location>
    </subcellularLocation>
</comment>
<reference evidence="5 6" key="1">
    <citation type="submission" date="2019-07" db="EMBL/GenBank/DDBJ databases">
        <title>Genomics analysis of Aphanomyces spp. identifies a new class of oomycete effector associated with host adaptation.</title>
        <authorList>
            <person name="Gaulin E."/>
        </authorList>
    </citation>
    <scope>NUCLEOTIDE SEQUENCE [LARGE SCALE GENOMIC DNA]</scope>
    <source>
        <strain evidence="5 6">ATCC 201684</strain>
    </source>
</reference>
<dbReference type="InterPro" id="IPR001356">
    <property type="entry name" value="HD"/>
</dbReference>